<accession>A0A0E9SF23</accession>
<evidence type="ECO:0000313" key="1">
    <source>
        <dbReference type="EMBL" id="JAH39270.1"/>
    </source>
</evidence>
<name>A0A0E9SF23_ANGAN</name>
<organism evidence="1">
    <name type="scientific">Anguilla anguilla</name>
    <name type="common">European freshwater eel</name>
    <name type="synonym">Muraena anguilla</name>
    <dbReference type="NCBI Taxonomy" id="7936"/>
    <lineage>
        <taxon>Eukaryota</taxon>
        <taxon>Metazoa</taxon>
        <taxon>Chordata</taxon>
        <taxon>Craniata</taxon>
        <taxon>Vertebrata</taxon>
        <taxon>Euteleostomi</taxon>
        <taxon>Actinopterygii</taxon>
        <taxon>Neopterygii</taxon>
        <taxon>Teleostei</taxon>
        <taxon>Anguilliformes</taxon>
        <taxon>Anguillidae</taxon>
        <taxon>Anguilla</taxon>
    </lineage>
</organism>
<dbReference type="EMBL" id="GBXM01069307">
    <property type="protein sequence ID" value="JAH39270.1"/>
    <property type="molecule type" value="Transcribed_RNA"/>
</dbReference>
<reference evidence="1" key="2">
    <citation type="journal article" date="2015" name="Fish Shellfish Immunol.">
        <title>Early steps in the European eel (Anguilla anguilla)-Vibrio vulnificus interaction in the gills: Role of the RtxA13 toxin.</title>
        <authorList>
            <person name="Callol A."/>
            <person name="Pajuelo D."/>
            <person name="Ebbesson L."/>
            <person name="Teles M."/>
            <person name="MacKenzie S."/>
            <person name="Amaro C."/>
        </authorList>
    </citation>
    <scope>NUCLEOTIDE SEQUENCE</scope>
</reference>
<sequence length="18" mass="2146">MYLCQTGYFPQKNTHFPA</sequence>
<protein>
    <submittedName>
        <fullName evidence="1">Uncharacterized protein</fullName>
    </submittedName>
</protein>
<dbReference type="AlphaFoldDB" id="A0A0E9SF23"/>
<proteinExistence type="predicted"/>
<reference evidence="1" key="1">
    <citation type="submission" date="2014-11" db="EMBL/GenBank/DDBJ databases">
        <authorList>
            <person name="Amaro Gonzalez C."/>
        </authorList>
    </citation>
    <scope>NUCLEOTIDE SEQUENCE</scope>
</reference>